<dbReference type="PANTHER" id="PTHR36424">
    <property type="entry name" value="PHEROMONE-REGULATED MEMBRANE PROTEIN 6"/>
    <property type="match status" value="1"/>
</dbReference>
<keyword evidence="2" id="KW-0472">Membrane</keyword>
<name>A0A316VDY4_9BASI</name>
<evidence type="ECO:0000313" key="3">
    <source>
        <dbReference type="EMBL" id="PWN35710.1"/>
    </source>
</evidence>
<feature type="transmembrane region" description="Helical" evidence="2">
    <location>
        <begin position="38"/>
        <end position="65"/>
    </location>
</feature>
<feature type="region of interest" description="Disordered" evidence="1">
    <location>
        <begin position="412"/>
        <end position="431"/>
    </location>
</feature>
<organism evidence="3 4">
    <name type="scientific">Meira miltonrushii</name>
    <dbReference type="NCBI Taxonomy" id="1280837"/>
    <lineage>
        <taxon>Eukaryota</taxon>
        <taxon>Fungi</taxon>
        <taxon>Dikarya</taxon>
        <taxon>Basidiomycota</taxon>
        <taxon>Ustilaginomycotina</taxon>
        <taxon>Exobasidiomycetes</taxon>
        <taxon>Exobasidiales</taxon>
        <taxon>Brachybasidiaceae</taxon>
        <taxon>Meira</taxon>
    </lineage>
</organism>
<dbReference type="GeneID" id="37020586"/>
<feature type="region of interest" description="Disordered" evidence="1">
    <location>
        <begin position="454"/>
        <end position="583"/>
    </location>
</feature>
<gene>
    <name evidence="3" type="ORF">FA14DRAFT_160744</name>
</gene>
<feature type="compositionally biased region" description="Polar residues" evidence="1">
    <location>
        <begin position="456"/>
        <end position="480"/>
    </location>
</feature>
<evidence type="ECO:0000256" key="2">
    <source>
        <dbReference type="SAM" id="Phobius"/>
    </source>
</evidence>
<dbReference type="InParanoid" id="A0A316VDY4"/>
<feature type="region of interest" description="Disordered" evidence="1">
    <location>
        <begin position="598"/>
        <end position="618"/>
    </location>
</feature>
<evidence type="ECO:0008006" key="5">
    <source>
        <dbReference type="Google" id="ProtNLM"/>
    </source>
</evidence>
<feature type="compositionally biased region" description="Polar residues" evidence="1">
    <location>
        <begin position="509"/>
        <end position="519"/>
    </location>
</feature>
<dbReference type="AlphaFoldDB" id="A0A316VDY4"/>
<keyword evidence="2" id="KW-0812">Transmembrane</keyword>
<dbReference type="PANTHER" id="PTHR36424:SF1">
    <property type="entry name" value="LOW AFFINITY K(+) TRANSPORTER 1-RELATED"/>
    <property type="match status" value="1"/>
</dbReference>
<keyword evidence="4" id="KW-1185">Reference proteome</keyword>
<feature type="transmembrane region" description="Helical" evidence="2">
    <location>
        <begin position="90"/>
        <end position="108"/>
    </location>
</feature>
<dbReference type="STRING" id="1280837.A0A316VDY4"/>
<feature type="transmembrane region" description="Helical" evidence="2">
    <location>
        <begin position="213"/>
        <end position="240"/>
    </location>
</feature>
<dbReference type="Proteomes" id="UP000245771">
    <property type="component" value="Unassembled WGS sequence"/>
</dbReference>
<feature type="compositionally biased region" description="Polar residues" evidence="1">
    <location>
        <begin position="555"/>
        <end position="571"/>
    </location>
</feature>
<dbReference type="GO" id="GO:0015079">
    <property type="term" value="F:potassium ion transmembrane transporter activity"/>
    <property type="evidence" value="ECO:0007669"/>
    <property type="project" value="InterPro"/>
</dbReference>
<sequence>MVCCGKATWKREEVADHKFDFIDVRDYYSNTFFTRLRYMWVFIMVGKGFAVYIADIYTAITLLAFHRFNGSIYTRVEADSDNPLRVPFDYGRWIFTGCIIFSFCLLAYEAHKARAVVRSRDISYAYTNVMANDYYSIRSYNHFCFFCQINNSKKKKDELAFFIFFTFKGWKRLLVADGPRQVINALTLYALARAANFSTDLYQYYEGNYFTAAMLLTMLFTVVIFAGSAVLLALACLMYLPLICYIQGNLKEYCCHKIDKRISELVQKKKKQRLGKYAAIARAEAAGDFSHLMNKRGIIVGQKMVQPTLPNLDVDLYNDDAKPMKQFGQQRTASMSSSTVNGLHGPDKGLYAMKEGDDYGSTAHLMFNQGYAGSIHGHPMHGSNLSVSSGTLNASQPPTMNNSPDAYPVHVRGRAGTGTLDGQMTDGSLPMGKVLAQMGPIGTSPSLFAQRKVGMNGSQNGASTDQYGQRSQNGYYSTPYETEHSSRSATNDAYGDHNSGANSHEAYEMQSQGGQNGMNDHTYGYPPSEGMRYPDADGGVGGHDLSAYTPYQADQGGQSNQQAYLQPSNQGVAGGGSSHGNSRVQSFAFGDVYDDYLEEPGQNVDRDSYGQASQEHHVTSETFGYRNSGHLPNEQQQAYRQQQNYDQQHYQHAYSHDTQQMNNQDHGYSTDRSQHLNPRYGGPGDGYSDRQGSYSPNGYDGNSGQYMNNQGSHNQQYSYQNQGYDNHPASYENANSFAR</sequence>
<reference evidence="3 4" key="1">
    <citation type="journal article" date="2018" name="Mol. Biol. Evol.">
        <title>Broad Genomic Sampling Reveals a Smut Pathogenic Ancestry of the Fungal Clade Ustilaginomycotina.</title>
        <authorList>
            <person name="Kijpornyongpan T."/>
            <person name="Mondo S.J."/>
            <person name="Barry K."/>
            <person name="Sandor L."/>
            <person name="Lee J."/>
            <person name="Lipzen A."/>
            <person name="Pangilinan J."/>
            <person name="LaButti K."/>
            <person name="Hainaut M."/>
            <person name="Henrissat B."/>
            <person name="Grigoriev I.V."/>
            <person name="Spatafora J.W."/>
            <person name="Aime M.C."/>
        </authorList>
    </citation>
    <scope>NUCLEOTIDE SEQUENCE [LARGE SCALE GENOMIC DNA]</scope>
    <source>
        <strain evidence="3 4">MCA 3882</strain>
    </source>
</reference>
<dbReference type="GO" id="GO:0005886">
    <property type="term" value="C:plasma membrane"/>
    <property type="evidence" value="ECO:0007669"/>
    <property type="project" value="InterPro"/>
</dbReference>
<dbReference type="RefSeq" id="XP_025356012.1">
    <property type="nucleotide sequence ID" value="XM_025498805.1"/>
</dbReference>
<accession>A0A316VDY4</accession>
<evidence type="ECO:0000256" key="1">
    <source>
        <dbReference type="SAM" id="MobiDB-lite"/>
    </source>
</evidence>
<dbReference type="EMBL" id="KZ819603">
    <property type="protein sequence ID" value="PWN35710.1"/>
    <property type="molecule type" value="Genomic_DNA"/>
</dbReference>
<dbReference type="OrthoDB" id="2128042at2759"/>
<feature type="region of interest" description="Disordered" evidence="1">
    <location>
        <begin position="660"/>
        <end position="739"/>
    </location>
</feature>
<evidence type="ECO:0000313" key="4">
    <source>
        <dbReference type="Proteomes" id="UP000245771"/>
    </source>
</evidence>
<dbReference type="InterPro" id="IPR031606">
    <property type="entry name" value="Kch1/2"/>
</dbReference>
<keyword evidence="2" id="KW-1133">Transmembrane helix</keyword>
<proteinExistence type="predicted"/>
<protein>
    <recommendedName>
        <fullName evidence="5">Vacuole protein</fullName>
    </recommendedName>
</protein>
<feature type="compositionally biased region" description="Polar residues" evidence="1">
    <location>
        <begin position="690"/>
        <end position="724"/>
    </location>
</feature>
<feature type="compositionally biased region" description="Basic and acidic residues" evidence="1">
    <location>
        <begin position="604"/>
        <end position="618"/>
    </location>
</feature>
<dbReference type="Pfam" id="PF16944">
    <property type="entry name" value="KCH"/>
    <property type="match status" value="1"/>
</dbReference>